<evidence type="ECO:0000313" key="3">
    <source>
        <dbReference type="Proteomes" id="UP000276133"/>
    </source>
</evidence>
<dbReference type="AlphaFoldDB" id="A0A3M7PDL6"/>
<comment type="caution">
    <text evidence="2">The sequence shown here is derived from an EMBL/GenBank/DDBJ whole genome shotgun (WGS) entry which is preliminary data.</text>
</comment>
<evidence type="ECO:0000256" key="1">
    <source>
        <dbReference type="SAM" id="Phobius"/>
    </source>
</evidence>
<keyword evidence="1" id="KW-0812">Transmembrane</keyword>
<name>A0A3M7PDL6_BRAPC</name>
<sequence length="69" mass="8350">MQLPTPKKTSLKSKANTSFKWMEGGKKDVFYFFYFCILALYYNNNNFILLNAELKIVWQICKTRFFDKY</sequence>
<accession>A0A3M7PDL6</accession>
<keyword evidence="1" id="KW-0472">Membrane</keyword>
<keyword evidence="3" id="KW-1185">Reference proteome</keyword>
<reference evidence="2 3" key="1">
    <citation type="journal article" date="2018" name="Sci. Rep.">
        <title>Genomic signatures of local adaptation to the degree of environmental predictability in rotifers.</title>
        <authorList>
            <person name="Franch-Gras L."/>
            <person name="Hahn C."/>
            <person name="Garcia-Roger E.M."/>
            <person name="Carmona M.J."/>
            <person name="Serra M."/>
            <person name="Gomez A."/>
        </authorList>
    </citation>
    <scope>NUCLEOTIDE SEQUENCE [LARGE SCALE GENOMIC DNA]</scope>
    <source>
        <strain evidence="2">HYR1</strain>
    </source>
</reference>
<dbReference type="Proteomes" id="UP000276133">
    <property type="component" value="Unassembled WGS sequence"/>
</dbReference>
<gene>
    <name evidence="2" type="ORF">BpHYR1_038411</name>
</gene>
<organism evidence="2 3">
    <name type="scientific">Brachionus plicatilis</name>
    <name type="common">Marine rotifer</name>
    <name type="synonym">Brachionus muelleri</name>
    <dbReference type="NCBI Taxonomy" id="10195"/>
    <lineage>
        <taxon>Eukaryota</taxon>
        <taxon>Metazoa</taxon>
        <taxon>Spiralia</taxon>
        <taxon>Gnathifera</taxon>
        <taxon>Rotifera</taxon>
        <taxon>Eurotatoria</taxon>
        <taxon>Monogononta</taxon>
        <taxon>Pseudotrocha</taxon>
        <taxon>Ploima</taxon>
        <taxon>Brachionidae</taxon>
        <taxon>Brachionus</taxon>
    </lineage>
</organism>
<protein>
    <submittedName>
        <fullName evidence="2">Uncharacterized protein</fullName>
    </submittedName>
</protein>
<keyword evidence="1" id="KW-1133">Transmembrane helix</keyword>
<proteinExistence type="predicted"/>
<evidence type="ECO:0000313" key="2">
    <source>
        <dbReference type="EMBL" id="RMZ96860.1"/>
    </source>
</evidence>
<dbReference type="EMBL" id="REGN01011836">
    <property type="protein sequence ID" value="RMZ96860.1"/>
    <property type="molecule type" value="Genomic_DNA"/>
</dbReference>
<feature type="transmembrane region" description="Helical" evidence="1">
    <location>
        <begin position="29"/>
        <end position="50"/>
    </location>
</feature>